<dbReference type="GO" id="GO:0009279">
    <property type="term" value="C:cell outer membrane"/>
    <property type="evidence" value="ECO:0007669"/>
    <property type="project" value="UniProtKB-SubCell"/>
</dbReference>
<dbReference type="InterPro" id="IPR041700">
    <property type="entry name" value="OMP_b-brl_3"/>
</dbReference>
<proteinExistence type="predicted"/>
<dbReference type="STRING" id="405671.SAMN05421827_11634"/>
<dbReference type="SUPFAM" id="SSF56935">
    <property type="entry name" value="Porins"/>
    <property type="match status" value="1"/>
</dbReference>
<sequence>MELLNSFKRAALTVFALTISILSYAQTGKISGTVTDKKTGETLIGVTVKIKGTTKGMATDVDGKYTISGLTSQKYTLVYQYVGYTTKEISDIDVSDSKITTLNVILEEANSQNLSEVVIQGSFKKESINALYAQQKNSISISSGISAEIIQKSPDRNTSEVLKRVSGASIQNNKFVVIRGLADRYNTSMLNNSLLPSTEPDKKAFSFDIIPANLIDNLIVYKTASPDLPGDFAGGIIQVITKDVPDQSYLNFSTSWGYNTQSTFKDFTSNERSGSEYLGLIDQGRKFPSSFPKSFQTYNPLPAQDKVNFSKLLPNAYAENSYKALPSQNHQITWGNRKDFENGGSLGSVLSLSYRNSQNINPVQRNDYQNNFKDIYYDYNDTQNVFNTSIGVLANITYKKGKNKFGFKNLLNNVLEDIYTQRSGFNTNIDANLRFNNSDQTRKTIYNTQLEGEHQFGKADQKINWNLSYSNINRDQPDLRSIYYRQVGGSTSNVYSLVDRNSRRFFAEMKEDNFSALANYSLPFSSFSKKSIFKTGFLCMYKTRDFKARIFNYLYNTSGSASYDEQILSQPKDIIFNPSNMATSGGFYLNDFTSNTDSYQAQTLLNAGYLMLDNHFGENSRLTWGARVEHYHQNIDYIDLSGTARSFDQTFFDVLPSVNYTYSINEKSNFRVSGSRTVSRPELRELAPFTFYDFVSQTSTLGNPMLKRGTINNADLRYELYPKAGEAITFSLFYKDFNNAIEQTLDEGGTPERRQVNYLNIGKAYSFGAEVDIRKRFDFISETGFFNDLTFFANLSYIKSEVKLNTIGLNARPLQGQSPYLINAGLQYANEPTGLTFTGLYNRVGQRIAFVGNTLIPNIWENSRDVVDFQVSKKLLKNKAELKLNAGDIFNQKSIFYLNMDDKTNFDSKVDKQYVTSKFGTNFTISFSYNLSFAK</sequence>
<keyword evidence="8" id="KW-1185">Reference proteome</keyword>
<dbReference type="InterPro" id="IPR036942">
    <property type="entry name" value="Beta-barrel_TonB_sf"/>
</dbReference>
<name>A0A1G7ZGN2_9SPHI</name>
<keyword evidence="3" id="KW-0998">Cell outer membrane</keyword>
<feature type="signal peptide" evidence="4">
    <location>
        <begin position="1"/>
        <end position="25"/>
    </location>
</feature>
<dbReference type="InterPro" id="IPR012910">
    <property type="entry name" value="Plug_dom"/>
</dbReference>
<feature type="domain" description="Outer membrane protein beta-barrel" evidence="6">
    <location>
        <begin position="583"/>
        <end position="916"/>
    </location>
</feature>
<feature type="domain" description="TonB-dependent receptor plug" evidence="5">
    <location>
        <begin position="136"/>
        <end position="235"/>
    </location>
</feature>
<dbReference type="Gene3D" id="2.40.170.20">
    <property type="entry name" value="TonB-dependent receptor, beta-barrel domain"/>
    <property type="match status" value="1"/>
</dbReference>
<dbReference type="Pfam" id="PF07715">
    <property type="entry name" value="Plug"/>
    <property type="match status" value="1"/>
</dbReference>
<evidence type="ECO:0000256" key="4">
    <source>
        <dbReference type="SAM" id="SignalP"/>
    </source>
</evidence>
<organism evidence="7 8">
    <name type="scientific">Pedobacter terrae</name>
    <dbReference type="NCBI Taxonomy" id="405671"/>
    <lineage>
        <taxon>Bacteria</taxon>
        <taxon>Pseudomonadati</taxon>
        <taxon>Bacteroidota</taxon>
        <taxon>Sphingobacteriia</taxon>
        <taxon>Sphingobacteriales</taxon>
        <taxon>Sphingobacteriaceae</taxon>
        <taxon>Pedobacter</taxon>
    </lineage>
</organism>
<gene>
    <name evidence="7" type="ORF">SAMN05421827_11634</name>
</gene>
<dbReference type="SUPFAM" id="SSF49464">
    <property type="entry name" value="Carboxypeptidase regulatory domain-like"/>
    <property type="match status" value="1"/>
</dbReference>
<dbReference type="EMBL" id="FNCH01000016">
    <property type="protein sequence ID" value="SDH07747.1"/>
    <property type="molecule type" value="Genomic_DNA"/>
</dbReference>
<keyword evidence="4" id="KW-0732">Signal</keyword>
<keyword evidence="7" id="KW-0675">Receptor</keyword>
<evidence type="ECO:0000313" key="7">
    <source>
        <dbReference type="EMBL" id="SDH07747.1"/>
    </source>
</evidence>
<dbReference type="PANTHER" id="PTHR40980:SF5">
    <property type="entry name" value="TONB-DEPENDENT RECEPTOR"/>
    <property type="match status" value="1"/>
</dbReference>
<dbReference type="Proteomes" id="UP000199643">
    <property type="component" value="Unassembled WGS sequence"/>
</dbReference>
<keyword evidence="2" id="KW-0472">Membrane</keyword>
<evidence type="ECO:0000256" key="1">
    <source>
        <dbReference type="ARBA" id="ARBA00004442"/>
    </source>
</evidence>
<evidence type="ECO:0000259" key="6">
    <source>
        <dbReference type="Pfam" id="PF14905"/>
    </source>
</evidence>
<evidence type="ECO:0000256" key="3">
    <source>
        <dbReference type="ARBA" id="ARBA00023237"/>
    </source>
</evidence>
<dbReference type="Pfam" id="PF13715">
    <property type="entry name" value="CarbopepD_reg_2"/>
    <property type="match status" value="1"/>
</dbReference>
<comment type="subcellular location">
    <subcellularLocation>
        <location evidence="1">Cell outer membrane</location>
    </subcellularLocation>
</comment>
<evidence type="ECO:0000256" key="2">
    <source>
        <dbReference type="ARBA" id="ARBA00023136"/>
    </source>
</evidence>
<evidence type="ECO:0000313" key="8">
    <source>
        <dbReference type="Proteomes" id="UP000199643"/>
    </source>
</evidence>
<dbReference type="Pfam" id="PF14905">
    <property type="entry name" value="OMP_b-brl_3"/>
    <property type="match status" value="1"/>
</dbReference>
<dbReference type="RefSeq" id="WP_167354773.1">
    <property type="nucleotide sequence ID" value="NZ_FNCH01000016.1"/>
</dbReference>
<accession>A0A1G7ZGN2</accession>
<evidence type="ECO:0000259" key="5">
    <source>
        <dbReference type="Pfam" id="PF07715"/>
    </source>
</evidence>
<reference evidence="8" key="1">
    <citation type="submission" date="2016-10" db="EMBL/GenBank/DDBJ databases">
        <authorList>
            <person name="Varghese N."/>
            <person name="Submissions S."/>
        </authorList>
    </citation>
    <scope>NUCLEOTIDE SEQUENCE [LARGE SCALE GENOMIC DNA]</scope>
    <source>
        <strain evidence="8">DSM 17933</strain>
    </source>
</reference>
<dbReference type="AlphaFoldDB" id="A0A1G7ZGN2"/>
<dbReference type="InterPro" id="IPR037066">
    <property type="entry name" value="Plug_dom_sf"/>
</dbReference>
<dbReference type="PANTHER" id="PTHR40980">
    <property type="entry name" value="PLUG DOMAIN-CONTAINING PROTEIN"/>
    <property type="match status" value="1"/>
</dbReference>
<dbReference type="Gene3D" id="2.170.130.10">
    <property type="entry name" value="TonB-dependent receptor, plug domain"/>
    <property type="match status" value="1"/>
</dbReference>
<dbReference type="Gene3D" id="2.60.40.1120">
    <property type="entry name" value="Carboxypeptidase-like, regulatory domain"/>
    <property type="match status" value="1"/>
</dbReference>
<protein>
    <submittedName>
        <fullName evidence="7">TonB-dependent receptor</fullName>
    </submittedName>
</protein>
<dbReference type="InterPro" id="IPR008969">
    <property type="entry name" value="CarboxyPept-like_regulatory"/>
</dbReference>
<feature type="chain" id="PRO_5011781371" evidence="4">
    <location>
        <begin position="26"/>
        <end position="935"/>
    </location>
</feature>